<keyword evidence="2" id="KW-1185">Reference proteome</keyword>
<evidence type="ECO:0000313" key="1">
    <source>
        <dbReference type="EMBL" id="QZE15756.1"/>
    </source>
</evidence>
<protein>
    <submittedName>
        <fullName evidence="1">Uncharacterized protein</fullName>
    </submittedName>
</protein>
<organism evidence="1 2">
    <name type="scientific">Halosquirtibacter laminarini</name>
    <dbReference type="NCBI Taxonomy" id="3374600"/>
    <lineage>
        <taxon>Bacteria</taxon>
        <taxon>Pseudomonadati</taxon>
        <taxon>Bacteroidota</taxon>
        <taxon>Bacteroidia</taxon>
        <taxon>Marinilabiliales</taxon>
        <taxon>Prolixibacteraceae</taxon>
        <taxon>Halosquirtibacter</taxon>
    </lineage>
</organism>
<dbReference type="EMBL" id="CP081303">
    <property type="protein sequence ID" value="QZE15756.1"/>
    <property type="molecule type" value="Genomic_DNA"/>
</dbReference>
<name>A0AC61NJ31_9BACT</name>
<sequence>MENSYIFNITEIPNKHGQSLKLEFYGGDITSRYSDVLLVSAFQGDFYPKKRTVLGRINERFGIAYPDGLPKEALKLEKGIYDLASPQTEIYKRLWAIEMTQFEKGEESKNDFYTSMKRLEKLIEVIEYLELESISLPLLGSGAQNLSLDETAIGIMGVVRKWAMRCNSLKTVRVFAYDLKAASRLNHIIDAFFGEDTEPTSSTSLELLRTCRQELIEKIDSLNEHLIPHLEEINNLLKSPSPSVKSIAVAGRVLAEKSTECLINVWHPEIDTSKMTLHERIGTIQPKILKDSGWMLSYFRLLQTSGNSGAHNTNHIITAIDAVAIILASLRVAEYTTTHINRYLLRR</sequence>
<evidence type="ECO:0000313" key="2">
    <source>
        <dbReference type="Proteomes" id="UP000826212"/>
    </source>
</evidence>
<reference evidence="1" key="1">
    <citation type="submission" date="2021-08" db="EMBL/GenBank/DDBJ databases">
        <title>Novel anaerobic bacterium isolated from sea squirt in East Sea, Republic of Korea.</title>
        <authorList>
            <person name="Nguyen T.H."/>
            <person name="Li Z."/>
            <person name="Lee Y.-J."/>
            <person name="Ko J."/>
            <person name="Kim S.-G."/>
        </authorList>
    </citation>
    <scope>NUCLEOTIDE SEQUENCE</scope>
    <source>
        <strain evidence="1">KCTC 25031</strain>
    </source>
</reference>
<proteinExistence type="predicted"/>
<dbReference type="Proteomes" id="UP000826212">
    <property type="component" value="Chromosome"/>
</dbReference>
<gene>
    <name evidence="1" type="ORF">K4L44_07960</name>
</gene>
<accession>A0AC61NJ31</accession>